<organism evidence="6 7">
    <name type="scientific">Catenuloplanes indicus</name>
    <dbReference type="NCBI Taxonomy" id="137267"/>
    <lineage>
        <taxon>Bacteria</taxon>
        <taxon>Bacillati</taxon>
        <taxon>Actinomycetota</taxon>
        <taxon>Actinomycetes</taxon>
        <taxon>Micromonosporales</taxon>
        <taxon>Micromonosporaceae</taxon>
        <taxon>Catenuloplanes</taxon>
    </lineage>
</organism>
<dbReference type="RefSeq" id="WP_307234309.1">
    <property type="nucleotide sequence ID" value="NZ_JAUSUZ010000001.1"/>
</dbReference>
<sequence length="229" mass="24750">MTQWQVGDVMTKDVVTVTADTPYRVIVDVLMRRRVSAVPVVDEVGRVLGVVSETDLLHQVEFSDQDPQPRLFESPRHRRSRAKAGASTASDLMTAPAHTALPGTPIVTAARRMAENRVKRLPVVDEMGRILGIVTRSDLLKVHLRADAEILAEIERDVLGRVLLLEPGTVTATVHDGAVTLAGAMDRVSSAEIAVRLTRQVAGVVSVTDELHPGFDDTAARSAFPIIAA</sequence>
<dbReference type="Pfam" id="PF00571">
    <property type="entry name" value="CBS"/>
    <property type="match status" value="2"/>
</dbReference>
<evidence type="ECO:0000256" key="3">
    <source>
        <dbReference type="SAM" id="MobiDB-lite"/>
    </source>
</evidence>
<evidence type="ECO:0000256" key="1">
    <source>
        <dbReference type="ARBA" id="ARBA00023122"/>
    </source>
</evidence>
<dbReference type="PANTHER" id="PTHR43080">
    <property type="entry name" value="CBS DOMAIN-CONTAINING PROTEIN CBSX3, MITOCHONDRIAL"/>
    <property type="match status" value="1"/>
</dbReference>
<keyword evidence="7" id="KW-1185">Reference proteome</keyword>
<dbReference type="InterPro" id="IPR017080">
    <property type="entry name" value="UCP036990_CBS_BON"/>
</dbReference>
<dbReference type="InterPro" id="IPR000644">
    <property type="entry name" value="CBS_dom"/>
</dbReference>
<feature type="domain" description="CBS" evidence="5">
    <location>
        <begin position="10"/>
        <end position="67"/>
    </location>
</feature>
<dbReference type="InterPro" id="IPR046342">
    <property type="entry name" value="CBS_dom_sf"/>
</dbReference>
<name>A0AAE3VTW3_9ACTN</name>
<protein>
    <submittedName>
        <fullName evidence="6">CBS-domain-containing membrane protein</fullName>
    </submittedName>
</protein>
<dbReference type="PROSITE" id="PS50914">
    <property type="entry name" value="BON"/>
    <property type="match status" value="1"/>
</dbReference>
<keyword evidence="1 2" id="KW-0129">CBS domain</keyword>
<dbReference type="InterPro" id="IPR007055">
    <property type="entry name" value="BON_dom"/>
</dbReference>
<evidence type="ECO:0000313" key="6">
    <source>
        <dbReference type="EMBL" id="MDQ0363575.1"/>
    </source>
</evidence>
<evidence type="ECO:0000256" key="2">
    <source>
        <dbReference type="PROSITE-ProRule" id="PRU00703"/>
    </source>
</evidence>
<dbReference type="PROSITE" id="PS51371">
    <property type="entry name" value="CBS"/>
    <property type="match status" value="2"/>
</dbReference>
<dbReference type="Pfam" id="PF04972">
    <property type="entry name" value="BON"/>
    <property type="match status" value="1"/>
</dbReference>
<evidence type="ECO:0000259" key="4">
    <source>
        <dbReference type="PROSITE" id="PS50914"/>
    </source>
</evidence>
<dbReference type="InterPro" id="IPR051257">
    <property type="entry name" value="Diverse_CBS-Domain"/>
</dbReference>
<feature type="domain" description="BON" evidence="4">
    <location>
        <begin position="146"/>
        <end position="215"/>
    </location>
</feature>
<dbReference type="AlphaFoldDB" id="A0AAE3VTW3"/>
<comment type="caution">
    <text evidence="6">The sequence shown here is derived from an EMBL/GenBank/DDBJ whole genome shotgun (WGS) entry which is preliminary data.</text>
</comment>
<feature type="region of interest" description="Disordered" evidence="3">
    <location>
        <begin position="66"/>
        <end position="90"/>
    </location>
</feature>
<feature type="domain" description="CBS" evidence="5">
    <location>
        <begin position="93"/>
        <end position="149"/>
    </location>
</feature>
<dbReference type="CDD" id="cd04586">
    <property type="entry name" value="CBS_pair_BON_assoc"/>
    <property type="match status" value="1"/>
</dbReference>
<evidence type="ECO:0000313" key="7">
    <source>
        <dbReference type="Proteomes" id="UP001240236"/>
    </source>
</evidence>
<dbReference type="PIRSF" id="PIRSF036990">
    <property type="entry name" value="UCP036990_CBS_BON"/>
    <property type="match status" value="1"/>
</dbReference>
<dbReference type="Gene3D" id="3.30.1340.30">
    <property type="match status" value="1"/>
</dbReference>
<proteinExistence type="predicted"/>
<reference evidence="6 7" key="1">
    <citation type="submission" date="2023-07" db="EMBL/GenBank/DDBJ databases">
        <title>Sequencing the genomes of 1000 actinobacteria strains.</title>
        <authorList>
            <person name="Klenk H.-P."/>
        </authorList>
    </citation>
    <scope>NUCLEOTIDE SEQUENCE [LARGE SCALE GENOMIC DNA]</scope>
    <source>
        <strain evidence="6 7">DSM 44709</strain>
    </source>
</reference>
<dbReference type="SMART" id="SM00116">
    <property type="entry name" value="CBS"/>
    <property type="match status" value="2"/>
</dbReference>
<evidence type="ECO:0000259" key="5">
    <source>
        <dbReference type="PROSITE" id="PS51371"/>
    </source>
</evidence>
<accession>A0AAE3VTW3</accession>
<dbReference type="PANTHER" id="PTHR43080:SF29">
    <property type="entry name" value="OS02G0818000 PROTEIN"/>
    <property type="match status" value="1"/>
</dbReference>
<dbReference type="Gene3D" id="3.10.580.10">
    <property type="entry name" value="CBS-domain"/>
    <property type="match status" value="1"/>
</dbReference>
<dbReference type="SUPFAM" id="SSF54631">
    <property type="entry name" value="CBS-domain pair"/>
    <property type="match status" value="1"/>
</dbReference>
<dbReference type="EMBL" id="JAUSUZ010000001">
    <property type="protein sequence ID" value="MDQ0363575.1"/>
    <property type="molecule type" value="Genomic_DNA"/>
</dbReference>
<gene>
    <name evidence="6" type="ORF">J2S42_000244</name>
</gene>
<dbReference type="Proteomes" id="UP001240236">
    <property type="component" value="Unassembled WGS sequence"/>
</dbReference>